<sequence length="648" mass="66994">MAHKFQKVIYYSTLKLRTVGFWKAFQASLWRLEHRLQLRSEDITLCGRNIMKKGLLFSIFTSMLTAVSFGQTFATPIQKPVGTPASSVNLTPSATQNIVNTPGTNTNFSSPTGWKHANLYPGTDAGAKINAAYADLPANGGIIFYQPAVGGEKFGTSIVFDNPHKPAILQCYGASGNGEETLTYTGSGTGILINTGPATVPSGPVGSGIRDCDFAASSSSATLLFLGGSNGAEGAVIRDSKFFGGALTMGIGNNTWHVLMSHLYLQGGVQQFATSGSINAGENIDIEGVVFGGGGFGIFANGVVFGGGASGPGLNLKCGSCSFDNTQLVVAGGQIKMDSTHFEDPGAIPWPTYPLVVRGGNLSLDTPSFFGNHKTAPLDAYISVTSGILITEAVDAFGCDCTYIYSSSGDGRIIGGPPLSLSGPSGSRVTLIHDTSSEKSVVDGGRNYAYHAESPTAVQGYYDFLPGGGVHVRDTATSQAGTGMYLRSSDLMSVTTPDLSGYTHAKFIGRNCDNTAYSSSIDFYTEKKTAANQSDTSTVAATIDCNKVLSVPAVVSGGSTFTIAGCGATSAIGGSTAGQFVSGATGTCSVTVTMGGNVKAPHGWVCPQPISISTGTSAWIETGFTTTTATFQGKTTPGQLIIFSCTGY</sequence>
<keyword evidence="1" id="KW-1133">Transmembrane helix</keyword>
<reference evidence="2" key="2">
    <citation type="journal article" date="2024" name="Environ. Microbiol.">
        <title>Genome analysis and description of Tunturibacter gen. nov. expands the diversity of Terriglobia in tundra soils.</title>
        <authorList>
            <person name="Messyasz A."/>
            <person name="Mannisto M.K."/>
            <person name="Kerkhof L.J."/>
            <person name="Haggblom M.M."/>
        </authorList>
    </citation>
    <scope>NUCLEOTIDE SEQUENCE</scope>
    <source>
        <strain evidence="2">M8UP39</strain>
    </source>
</reference>
<proteinExistence type="predicted"/>
<accession>A0AAU7YXC0</accession>
<dbReference type="EMBL" id="CP132938">
    <property type="protein sequence ID" value="XCB21070.1"/>
    <property type="molecule type" value="Genomic_DNA"/>
</dbReference>
<name>A0AAU7YXC0_9BACT</name>
<keyword evidence="1" id="KW-0812">Transmembrane</keyword>
<protein>
    <submittedName>
        <fullName evidence="2">Uncharacterized protein</fullName>
    </submittedName>
</protein>
<gene>
    <name evidence="2" type="ORF">RBB81_15945</name>
</gene>
<dbReference type="KEGG" id="tgi:RBB81_15945"/>
<evidence type="ECO:0000256" key="1">
    <source>
        <dbReference type="SAM" id="Phobius"/>
    </source>
</evidence>
<organism evidence="2">
    <name type="scientific">Tunturiibacter gelidiferens</name>
    <dbReference type="NCBI Taxonomy" id="3069689"/>
    <lineage>
        <taxon>Bacteria</taxon>
        <taxon>Pseudomonadati</taxon>
        <taxon>Acidobacteriota</taxon>
        <taxon>Terriglobia</taxon>
        <taxon>Terriglobales</taxon>
        <taxon>Acidobacteriaceae</taxon>
        <taxon>Tunturiibacter</taxon>
    </lineage>
</organism>
<reference evidence="2" key="1">
    <citation type="submission" date="2023-08" db="EMBL/GenBank/DDBJ databases">
        <authorList>
            <person name="Messyasz A."/>
            <person name="Mannisto M.K."/>
            <person name="Kerkhof L.J."/>
            <person name="Haggblom M."/>
        </authorList>
    </citation>
    <scope>NUCLEOTIDE SEQUENCE</scope>
    <source>
        <strain evidence="2">M8UP39</strain>
    </source>
</reference>
<dbReference type="AlphaFoldDB" id="A0AAU7YXC0"/>
<evidence type="ECO:0000313" key="2">
    <source>
        <dbReference type="EMBL" id="XCB21070.1"/>
    </source>
</evidence>
<keyword evidence="1" id="KW-0472">Membrane</keyword>
<feature type="transmembrane region" description="Helical" evidence="1">
    <location>
        <begin position="55"/>
        <end position="74"/>
    </location>
</feature>
<dbReference type="RefSeq" id="WP_353071359.1">
    <property type="nucleotide sequence ID" value="NZ_CP132938.1"/>
</dbReference>